<comment type="similarity">
    <text evidence="2 8">Belongs to the metallo-dependent hydrolases superfamily. Adenine deaminase family.</text>
</comment>
<proteinExistence type="inferred from homology"/>
<evidence type="ECO:0000256" key="8">
    <source>
        <dbReference type="HAMAP-Rule" id="MF_01518"/>
    </source>
</evidence>
<dbReference type="InterPro" id="IPR006679">
    <property type="entry name" value="Adenine_deam"/>
</dbReference>
<dbReference type="EMBL" id="JACNJH010000179">
    <property type="protein sequence ID" value="MBC8362287.1"/>
    <property type="molecule type" value="Genomic_DNA"/>
</dbReference>
<gene>
    <name evidence="8 11" type="primary">ade</name>
    <name evidence="11" type="ORF">H8E23_12915</name>
</gene>
<name>A0A8J6TJF7_9BACT</name>
<comment type="caution">
    <text evidence="11">The sequence shown here is derived from an EMBL/GenBank/DDBJ whole genome shotgun (WGS) entry which is preliminary data.</text>
</comment>
<dbReference type="HAMAP" id="MF_01518">
    <property type="entry name" value="Adenine_deamin"/>
    <property type="match status" value="1"/>
</dbReference>
<evidence type="ECO:0000256" key="3">
    <source>
        <dbReference type="ARBA" id="ARBA00012782"/>
    </source>
</evidence>
<evidence type="ECO:0000313" key="11">
    <source>
        <dbReference type="EMBL" id="MBC8362287.1"/>
    </source>
</evidence>
<organism evidence="11 12">
    <name type="scientific">Candidatus Desulfatibia profunda</name>
    <dbReference type="NCBI Taxonomy" id="2841695"/>
    <lineage>
        <taxon>Bacteria</taxon>
        <taxon>Pseudomonadati</taxon>
        <taxon>Thermodesulfobacteriota</taxon>
        <taxon>Desulfobacteria</taxon>
        <taxon>Desulfobacterales</taxon>
        <taxon>Desulfobacterales incertae sedis</taxon>
        <taxon>Candidatus Desulfatibia</taxon>
    </lineage>
</organism>
<dbReference type="CDD" id="cd01295">
    <property type="entry name" value="AdeC"/>
    <property type="match status" value="1"/>
</dbReference>
<dbReference type="SUPFAM" id="SSF51556">
    <property type="entry name" value="Metallo-dependent hydrolases"/>
    <property type="match status" value="1"/>
</dbReference>
<evidence type="ECO:0000256" key="5">
    <source>
        <dbReference type="ARBA" id="ARBA00023211"/>
    </source>
</evidence>
<comment type="catalytic activity">
    <reaction evidence="6 8">
        <text>adenine + H2O + H(+) = hypoxanthine + NH4(+)</text>
        <dbReference type="Rhea" id="RHEA:23688"/>
        <dbReference type="ChEBI" id="CHEBI:15377"/>
        <dbReference type="ChEBI" id="CHEBI:15378"/>
        <dbReference type="ChEBI" id="CHEBI:16708"/>
        <dbReference type="ChEBI" id="CHEBI:17368"/>
        <dbReference type="ChEBI" id="CHEBI:28938"/>
        <dbReference type="EC" id="3.5.4.2"/>
    </reaction>
</comment>
<dbReference type="Gene3D" id="3.20.20.140">
    <property type="entry name" value="Metal-dependent hydrolases"/>
    <property type="match status" value="1"/>
</dbReference>
<evidence type="ECO:0000259" key="9">
    <source>
        <dbReference type="Pfam" id="PF01979"/>
    </source>
</evidence>
<dbReference type="EC" id="3.5.4.2" evidence="3 8"/>
<keyword evidence="5 8" id="KW-0464">Manganese</keyword>
<dbReference type="InterPro" id="IPR006680">
    <property type="entry name" value="Amidohydro-rel"/>
</dbReference>
<comment type="cofactor">
    <cofactor evidence="1 8">
        <name>Mn(2+)</name>
        <dbReference type="ChEBI" id="CHEBI:29035"/>
    </cofactor>
</comment>
<dbReference type="InterPro" id="IPR032466">
    <property type="entry name" value="Metal_Hydrolase"/>
</dbReference>
<evidence type="ECO:0000259" key="10">
    <source>
        <dbReference type="Pfam" id="PF13382"/>
    </source>
</evidence>
<dbReference type="InterPro" id="IPR026912">
    <property type="entry name" value="Adenine_deam_C"/>
</dbReference>
<dbReference type="Pfam" id="PF13382">
    <property type="entry name" value="Adenine_deam_C"/>
    <property type="match status" value="1"/>
</dbReference>
<evidence type="ECO:0000256" key="1">
    <source>
        <dbReference type="ARBA" id="ARBA00001936"/>
    </source>
</evidence>
<dbReference type="PANTHER" id="PTHR11113">
    <property type="entry name" value="N-ACETYLGLUCOSAMINE-6-PHOSPHATE DEACETYLASE"/>
    <property type="match status" value="1"/>
</dbReference>
<feature type="domain" description="Amidohydrolase-related" evidence="9">
    <location>
        <begin position="63"/>
        <end position="346"/>
    </location>
</feature>
<keyword evidence="4 8" id="KW-0378">Hydrolase</keyword>
<reference evidence="11 12" key="1">
    <citation type="submission" date="2020-08" db="EMBL/GenBank/DDBJ databases">
        <title>Bridging the membrane lipid divide: bacteria of the FCB group superphylum have the potential to synthesize archaeal ether lipids.</title>
        <authorList>
            <person name="Villanueva L."/>
            <person name="Von Meijenfeldt F.A.B."/>
            <person name="Westbye A.B."/>
            <person name="Yadav S."/>
            <person name="Hopmans E.C."/>
            <person name="Dutilh B.E."/>
            <person name="Sinninghe Damste J.S."/>
        </authorList>
    </citation>
    <scope>NUCLEOTIDE SEQUENCE [LARGE SCALE GENOMIC DNA]</scope>
    <source>
        <strain evidence="11">NIOZ-UU30</strain>
    </source>
</reference>
<dbReference type="PANTHER" id="PTHR11113:SF2">
    <property type="entry name" value="ADENINE DEAMINASE"/>
    <property type="match status" value="1"/>
</dbReference>
<evidence type="ECO:0000256" key="7">
    <source>
        <dbReference type="ARBA" id="ARBA00069718"/>
    </source>
</evidence>
<evidence type="ECO:0000256" key="6">
    <source>
        <dbReference type="ARBA" id="ARBA00047720"/>
    </source>
</evidence>
<evidence type="ECO:0000256" key="4">
    <source>
        <dbReference type="ARBA" id="ARBA00022801"/>
    </source>
</evidence>
<dbReference type="GO" id="GO:0000034">
    <property type="term" value="F:adenine deaminase activity"/>
    <property type="evidence" value="ECO:0007669"/>
    <property type="project" value="UniProtKB-UniRule"/>
</dbReference>
<protein>
    <recommendedName>
        <fullName evidence="7 8">Adenine deaminase</fullName>
        <shortName evidence="8">Adenase</shortName>
        <shortName evidence="8">Adenine aminase</shortName>
        <ecNumber evidence="3 8">3.5.4.2</ecNumber>
    </recommendedName>
</protein>
<dbReference type="FunFam" id="3.20.20.140:FF:000016">
    <property type="entry name" value="Adenine deaminase"/>
    <property type="match status" value="1"/>
</dbReference>
<dbReference type="Proteomes" id="UP000603434">
    <property type="component" value="Unassembled WGS sequence"/>
</dbReference>
<accession>A0A8J6TJF7</accession>
<evidence type="ECO:0000256" key="2">
    <source>
        <dbReference type="ARBA" id="ARBA00006773"/>
    </source>
</evidence>
<dbReference type="AlphaFoldDB" id="A0A8J6TJF7"/>
<evidence type="ECO:0000313" key="12">
    <source>
        <dbReference type="Proteomes" id="UP000603434"/>
    </source>
</evidence>
<dbReference type="GO" id="GO:0006146">
    <property type="term" value="P:adenine catabolic process"/>
    <property type="evidence" value="ECO:0007669"/>
    <property type="project" value="InterPro"/>
</dbReference>
<dbReference type="SUPFAM" id="SSF51338">
    <property type="entry name" value="Composite domain of metallo-dependent hydrolases"/>
    <property type="match status" value="1"/>
</dbReference>
<sequence>MNLYEMIRSARGQKEIDLLLTNTRMINVFSGEIVSGNIAVANGHIVGFGRYPAKITVDLGGRFVAPGFVDAHVHIESAMTCITEFARAILPLGTTTVVADPHEIANVLGTRGINYMLRSAENQPMNVYFSLPSCVPATNMETSGATLSAYDLLPFMSHHRILALAEMMNAPGVINQDPDILLKIENAKTQRKPVDGHAPGLSGHDLYAYIIAGISSDHECTTAAEAQEKLAAGMYIMIREGSAAKNLDALLPIVNPYTARRLMWCTDDRHPQDLLENGHIDALVRQAIRSGLDPVIAIQMATLNPAEYFGLKDAGAIVPGRQADLVVFSDLNAPVIEAVYRNGVLVAENGEILPEIEKPDPIPCPPSMNVDLERIDFAIPLKSGRIRVIEIIPDQIMTRQQIEDPPTSGSLAVSDPARDLLKLAVIERHRGFGNIGKAFVRGFGLKQGALASSVAHDSHNIIVVGTNDEDMQAAVQAVVNMGGGLAAASSGEIRADLPLPIAGLMSAEPVQTVKKKLDRLIRVAREFGAILPYPFMTLSFLALPVIPELKITDKGLVDVKRFEVVPLFVE</sequence>
<dbReference type="NCBIfam" id="TIGR01178">
    <property type="entry name" value="ade"/>
    <property type="match status" value="1"/>
</dbReference>
<feature type="domain" description="Adenine deaminase C-terminal" evidence="10">
    <location>
        <begin position="395"/>
        <end position="563"/>
    </location>
</feature>
<dbReference type="InterPro" id="IPR011059">
    <property type="entry name" value="Metal-dep_hydrolase_composite"/>
</dbReference>
<dbReference type="Gene3D" id="2.30.40.10">
    <property type="entry name" value="Urease, subunit C, domain 1"/>
    <property type="match status" value="1"/>
</dbReference>
<dbReference type="Pfam" id="PF01979">
    <property type="entry name" value="Amidohydro_1"/>
    <property type="match status" value="1"/>
</dbReference>